<organism evidence="13 14">
    <name type="scientific">Megasphaera hutchinsoni</name>
    <dbReference type="NCBI Taxonomy" id="1588748"/>
    <lineage>
        <taxon>Bacteria</taxon>
        <taxon>Bacillati</taxon>
        <taxon>Bacillota</taxon>
        <taxon>Negativicutes</taxon>
        <taxon>Veillonellales</taxon>
        <taxon>Veillonellaceae</taxon>
        <taxon>Megasphaera</taxon>
    </lineage>
</organism>
<comment type="caution">
    <text evidence="13">The sequence shown here is derived from an EMBL/GenBank/DDBJ whole genome shotgun (WGS) entry which is preliminary data.</text>
</comment>
<comment type="function">
    <text evidence="1 11">Catalyzes the reversible conversion of 3-phosphohydroxypyruvate to phosphoserine and of 3-hydroxy-2-oxo-4-phosphonooxybutanoate to phosphohydroxythreonine.</text>
</comment>
<feature type="modified residue" description="N6-(pyridoxal phosphate)lysine" evidence="11">
    <location>
        <position position="193"/>
    </location>
</feature>
<dbReference type="AlphaFoldDB" id="A0A134CDA3"/>
<feature type="binding site" evidence="11">
    <location>
        <begin position="76"/>
        <end position="77"/>
    </location>
    <ligand>
        <name>pyridoxal 5'-phosphate</name>
        <dbReference type="ChEBI" id="CHEBI:597326"/>
    </ligand>
</feature>
<dbReference type="HAMAP" id="MF_00160">
    <property type="entry name" value="SerC_aminotrans_5"/>
    <property type="match status" value="1"/>
</dbReference>
<evidence type="ECO:0000256" key="4">
    <source>
        <dbReference type="ARBA" id="ARBA00022576"/>
    </source>
</evidence>
<protein>
    <recommendedName>
        <fullName evidence="11">Phosphoserine aminotransferase</fullName>
        <ecNumber evidence="11">2.6.1.52</ecNumber>
    </recommendedName>
    <alternativeName>
        <fullName evidence="11">Phosphohydroxythreonine aminotransferase</fullName>
        <shortName evidence="11">PSAT</shortName>
    </alternativeName>
</protein>
<dbReference type="GO" id="GO:0004648">
    <property type="term" value="F:O-phospho-L-serine:2-oxoglutarate aminotransferase activity"/>
    <property type="evidence" value="ECO:0007669"/>
    <property type="project" value="UniProtKB-UniRule"/>
</dbReference>
<dbReference type="GO" id="GO:0005737">
    <property type="term" value="C:cytoplasm"/>
    <property type="evidence" value="ECO:0007669"/>
    <property type="project" value="UniProtKB-SubCell"/>
</dbReference>
<evidence type="ECO:0000256" key="11">
    <source>
        <dbReference type="HAMAP-Rule" id="MF_00160"/>
    </source>
</evidence>
<dbReference type="PATRIC" id="fig|1588748.3.peg.1478"/>
<dbReference type="FunFam" id="3.40.640.10:FF:000010">
    <property type="entry name" value="Phosphoserine aminotransferase"/>
    <property type="match status" value="1"/>
</dbReference>
<feature type="binding site" evidence="11">
    <location>
        <position position="192"/>
    </location>
    <ligand>
        <name>pyridoxal 5'-phosphate</name>
        <dbReference type="ChEBI" id="CHEBI:597326"/>
    </ligand>
</feature>
<feature type="binding site" evidence="11">
    <location>
        <position position="100"/>
    </location>
    <ligand>
        <name>pyridoxal 5'-phosphate</name>
        <dbReference type="ChEBI" id="CHEBI:597326"/>
    </ligand>
</feature>
<evidence type="ECO:0000256" key="10">
    <source>
        <dbReference type="ARBA" id="ARBA00049007"/>
    </source>
</evidence>
<comment type="similarity">
    <text evidence="3 11">Belongs to the class-V pyridoxal-phosphate-dependent aminotransferase family. SerC subfamily.</text>
</comment>
<comment type="subcellular location">
    <subcellularLocation>
        <location evidence="11">Cytoplasm</location>
    </subcellularLocation>
</comment>
<evidence type="ECO:0000313" key="13">
    <source>
        <dbReference type="EMBL" id="KXB90212.1"/>
    </source>
</evidence>
<keyword evidence="11" id="KW-0963">Cytoplasm</keyword>
<keyword evidence="14" id="KW-1185">Reference proteome</keyword>
<dbReference type="GO" id="GO:0030170">
    <property type="term" value="F:pyridoxal phosphate binding"/>
    <property type="evidence" value="ECO:0007669"/>
    <property type="project" value="UniProtKB-UniRule"/>
</dbReference>
<evidence type="ECO:0000259" key="12">
    <source>
        <dbReference type="Pfam" id="PF00266"/>
    </source>
</evidence>
<dbReference type="UniPathway" id="UPA00135">
    <property type="reaction ID" value="UER00197"/>
</dbReference>
<comment type="cofactor">
    <cofactor evidence="11">
        <name>pyridoxal 5'-phosphate</name>
        <dbReference type="ChEBI" id="CHEBI:597326"/>
    </cofactor>
    <text evidence="11">Binds 1 pyridoxal phosphate per subunit.</text>
</comment>
<comment type="pathway">
    <text evidence="2 11">Amino-acid biosynthesis; L-serine biosynthesis; L-serine from 3-phospho-D-glycerate: step 2/3.</text>
</comment>
<keyword evidence="7 11" id="KW-0663">Pyridoxal phosphate</keyword>
<dbReference type="Proteomes" id="UP000070160">
    <property type="component" value="Unassembled WGS sequence"/>
</dbReference>
<dbReference type="PANTHER" id="PTHR43247">
    <property type="entry name" value="PHOSPHOSERINE AMINOTRANSFERASE"/>
    <property type="match status" value="1"/>
</dbReference>
<dbReference type="Pfam" id="PF00266">
    <property type="entry name" value="Aminotran_5"/>
    <property type="match status" value="1"/>
</dbReference>
<feature type="binding site" evidence="11">
    <location>
        <position position="42"/>
    </location>
    <ligand>
        <name>L-glutamate</name>
        <dbReference type="ChEBI" id="CHEBI:29985"/>
    </ligand>
</feature>
<dbReference type="InterPro" id="IPR015422">
    <property type="entry name" value="PyrdxlP-dep_Trfase_small"/>
</dbReference>
<dbReference type="InterPro" id="IPR015424">
    <property type="entry name" value="PyrdxlP-dep_Trfase"/>
</dbReference>
<comment type="catalytic activity">
    <reaction evidence="9 11">
        <text>4-(phosphooxy)-L-threonine + 2-oxoglutarate = (R)-3-hydroxy-2-oxo-4-phosphooxybutanoate + L-glutamate</text>
        <dbReference type="Rhea" id="RHEA:16573"/>
        <dbReference type="ChEBI" id="CHEBI:16810"/>
        <dbReference type="ChEBI" id="CHEBI:29985"/>
        <dbReference type="ChEBI" id="CHEBI:58452"/>
        <dbReference type="ChEBI" id="CHEBI:58538"/>
        <dbReference type="EC" id="2.6.1.52"/>
    </reaction>
</comment>
<evidence type="ECO:0000256" key="5">
    <source>
        <dbReference type="ARBA" id="ARBA00022605"/>
    </source>
</evidence>
<evidence type="ECO:0000313" key="14">
    <source>
        <dbReference type="Proteomes" id="UP000070160"/>
    </source>
</evidence>
<reference evidence="14" key="1">
    <citation type="submission" date="2016-01" db="EMBL/GenBank/DDBJ databases">
        <authorList>
            <person name="Mitreva M."/>
            <person name="Pepin K.H."/>
            <person name="Mihindukulasuriya K.A."/>
            <person name="Fulton R."/>
            <person name="Fronick C."/>
            <person name="O'Laughlin M."/>
            <person name="Miner T."/>
            <person name="Herter B."/>
            <person name="Rosa B.A."/>
            <person name="Cordes M."/>
            <person name="Tomlinson C."/>
            <person name="Wollam A."/>
            <person name="Palsikar V.B."/>
            <person name="Mardis E.R."/>
            <person name="Wilson R.K."/>
        </authorList>
    </citation>
    <scope>NUCLEOTIDE SEQUENCE [LARGE SCALE GENOMIC DNA]</scope>
    <source>
        <strain evidence="14">KA00182</strain>
    </source>
</reference>
<dbReference type="InterPro" id="IPR015421">
    <property type="entry name" value="PyrdxlP-dep_Trfase_major"/>
</dbReference>
<keyword evidence="6 11" id="KW-0808">Transferase</keyword>
<comment type="catalytic activity">
    <reaction evidence="10 11">
        <text>O-phospho-L-serine + 2-oxoglutarate = 3-phosphooxypyruvate + L-glutamate</text>
        <dbReference type="Rhea" id="RHEA:14329"/>
        <dbReference type="ChEBI" id="CHEBI:16810"/>
        <dbReference type="ChEBI" id="CHEBI:18110"/>
        <dbReference type="ChEBI" id="CHEBI:29985"/>
        <dbReference type="ChEBI" id="CHEBI:57524"/>
        <dbReference type="EC" id="2.6.1.52"/>
    </reaction>
</comment>
<dbReference type="InterPro" id="IPR022278">
    <property type="entry name" value="Pser_aminoTfrase"/>
</dbReference>
<evidence type="ECO:0000256" key="6">
    <source>
        <dbReference type="ARBA" id="ARBA00022679"/>
    </source>
</evidence>
<evidence type="ECO:0000256" key="1">
    <source>
        <dbReference type="ARBA" id="ARBA00003483"/>
    </source>
</evidence>
<evidence type="ECO:0000256" key="8">
    <source>
        <dbReference type="ARBA" id="ARBA00023299"/>
    </source>
</evidence>
<proteinExistence type="inferred from homology"/>
<dbReference type="STRING" id="1588748.HMPREF3182_01526"/>
<feature type="binding site" evidence="11">
    <location>
        <position position="150"/>
    </location>
    <ligand>
        <name>pyridoxal 5'-phosphate</name>
        <dbReference type="ChEBI" id="CHEBI:597326"/>
    </ligand>
</feature>
<keyword evidence="8 11" id="KW-0718">Serine biosynthesis</keyword>
<feature type="binding site" evidence="11">
    <location>
        <position position="169"/>
    </location>
    <ligand>
        <name>pyridoxal 5'-phosphate</name>
        <dbReference type="ChEBI" id="CHEBI:597326"/>
    </ligand>
</feature>
<dbReference type="NCBIfam" id="TIGR01364">
    <property type="entry name" value="serC_1"/>
    <property type="match status" value="1"/>
</dbReference>
<accession>A0A134CDA3</accession>
<dbReference type="RefSeq" id="WP_007392650.1">
    <property type="nucleotide sequence ID" value="NZ_KQ960955.1"/>
</dbReference>
<comment type="caution">
    <text evidence="11">Lacks conserved residue(s) required for the propagation of feature annotation.</text>
</comment>
<dbReference type="NCBIfam" id="NF003764">
    <property type="entry name" value="PRK05355.1"/>
    <property type="match status" value="1"/>
</dbReference>
<dbReference type="SUPFAM" id="SSF53383">
    <property type="entry name" value="PLP-dependent transferases"/>
    <property type="match status" value="1"/>
</dbReference>
<evidence type="ECO:0000256" key="9">
    <source>
        <dbReference type="ARBA" id="ARBA00047630"/>
    </source>
</evidence>
<evidence type="ECO:0000256" key="2">
    <source>
        <dbReference type="ARBA" id="ARBA00005099"/>
    </source>
</evidence>
<sequence length="357" mass="40073">MKRVHNFNAGPSAMPLSVLQEVQAEFLDYAGTGMSVIEMSHRSDSYQTLQAETETLLRDLLHIPKDYHIVFMQGGGSMQFVMHALNFLHCRGGYINTGVWSDKAMKAAAAFGEVYEVASTKAEGFTHIPRVLPQAIKAQTDYIYLTSNNTIHGTQWQTYPQVDIPLFGDLSSDFLSRPIPISQFDLIFAGAQKNIGPAGVVVGIIKDTLLDKAKRDIPDMLRYDTYVKHHSVYNTPPVFCIYFIYKVLQWVQQQGGVEKIAQRNKEKADMIYEVIDQSNGFYRGHADIQSRSVMNITFHLATPELEKMFLQASLQNNMIGLKGHRLLGGCRASLYNAVTEESCASLATFMKSFQQAH</sequence>
<gene>
    <name evidence="11" type="primary">serC</name>
    <name evidence="13" type="ORF">HMPREF3182_01526</name>
</gene>
<name>A0A134CDA3_9FIRM</name>
<feature type="binding site" evidence="11">
    <location>
        <begin position="234"/>
        <end position="235"/>
    </location>
    <ligand>
        <name>pyridoxal 5'-phosphate</name>
        <dbReference type="ChEBI" id="CHEBI:597326"/>
    </ligand>
</feature>
<dbReference type="PIRSF" id="PIRSF000525">
    <property type="entry name" value="SerC"/>
    <property type="match status" value="1"/>
</dbReference>
<dbReference type="EMBL" id="LSDT01000050">
    <property type="protein sequence ID" value="KXB90212.1"/>
    <property type="molecule type" value="Genomic_DNA"/>
</dbReference>
<evidence type="ECO:0000256" key="3">
    <source>
        <dbReference type="ARBA" id="ARBA00006904"/>
    </source>
</evidence>
<keyword evidence="5 11" id="KW-0028">Amino-acid biosynthesis</keyword>
<evidence type="ECO:0000256" key="7">
    <source>
        <dbReference type="ARBA" id="ARBA00022898"/>
    </source>
</evidence>
<dbReference type="InterPro" id="IPR000192">
    <property type="entry name" value="Aminotrans_V_dom"/>
</dbReference>
<dbReference type="Gene3D" id="3.90.1150.10">
    <property type="entry name" value="Aspartate Aminotransferase, domain 1"/>
    <property type="match status" value="1"/>
</dbReference>
<dbReference type="Gene3D" id="3.40.640.10">
    <property type="entry name" value="Type I PLP-dependent aspartate aminotransferase-like (Major domain)"/>
    <property type="match status" value="1"/>
</dbReference>
<dbReference type="FunFam" id="3.90.1150.10:FF:000006">
    <property type="entry name" value="Phosphoserine aminotransferase"/>
    <property type="match status" value="1"/>
</dbReference>
<keyword evidence="4 11" id="KW-0032">Aminotransferase</keyword>
<feature type="domain" description="Aminotransferase class V" evidence="12">
    <location>
        <begin position="5"/>
        <end position="342"/>
    </location>
</feature>
<dbReference type="PANTHER" id="PTHR43247:SF1">
    <property type="entry name" value="PHOSPHOSERINE AMINOTRANSFERASE"/>
    <property type="match status" value="1"/>
</dbReference>
<comment type="subunit">
    <text evidence="11">Homodimer.</text>
</comment>
<dbReference type="EC" id="2.6.1.52" evidence="11"/>
<dbReference type="GO" id="GO:0006564">
    <property type="term" value="P:L-serine biosynthetic process"/>
    <property type="evidence" value="ECO:0007669"/>
    <property type="project" value="UniProtKB-UniRule"/>
</dbReference>